<evidence type="ECO:0000256" key="13">
    <source>
        <dbReference type="RuleBase" id="RU000492"/>
    </source>
</evidence>
<dbReference type="PROSITE" id="PS51195">
    <property type="entry name" value="Q_MOTIF"/>
    <property type="match status" value="1"/>
</dbReference>
<dbReference type="Pfam" id="PF00271">
    <property type="entry name" value="Helicase_C"/>
    <property type="match status" value="1"/>
</dbReference>
<keyword evidence="18" id="KW-1185">Reference proteome</keyword>
<dbReference type="PROSITE" id="PS51194">
    <property type="entry name" value="HELICASE_CTER"/>
    <property type="match status" value="1"/>
</dbReference>
<evidence type="ECO:0000256" key="3">
    <source>
        <dbReference type="ARBA" id="ARBA00022741"/>
    </source>
</evidence>
<gene>
    <name evidence="17" type="ORF">GBAR_LOCUS14018</name>
</gene>
<comment type="catalytic activity">
    <reaction evidence="11">
        <text>ATP + H2O = ADP + phosphate + H(+)</text>
        <dbReference type="Rhea" id="RHEA:13065"/>
        <dbReference type="ChEBI" id="CHEBI:15377"/>
        <dbReference type="ChEBI" id="CHEBI:15378"/>
        <dbReference type="ChEBI" id="CHEBI:30616"/>
        <dbReference type="ChEBI" id="CHEBI:43474"/>
        <dbReference type="ChEBI" id="CHEBI:456216"/>
        <dbReference type="EC" id="3.6.4.13"/>
    </reaction>
</comment>
<dbReference type="GO" id="GO:0005737">
    <property type="term" value="C:cytoplasm"/>
    <property type="evidence" value="ECO:0007669"/>
    <property type="project" value="UniProtKB-ARBA"/>
</dbReference>
<dbReference type="PROSITE" id="PS51192">
    <property type="entry name" value="HELICASE_ATP_BIND_1"/>
    <property type="match status" value="1"/>
</dbReference>
<keyword evidence="5 13" id="KW-0378">Hydrolase</keyword>
<dbReference type="InterPro" id="IPR014001">
    <property type="entry name" value="Helicase_ATP-bd"/>
</dbReference>
<dbReference type="FunFam" id="3.40.50.300:FF:000657">
    <property type="entry name" value="Probable ATP-dependent RNA helicase DDX41"/>
    <property type="match status" value="1"/>
</dbReference>
<evidence type="ECO:0000256" key="6">
    <source>
        <dbReference type="ARBA" id="ARBA00022806"/>
    </source>
</evidence>
<evidence type="ECO:0000256" key="7">
    <source>
        <dbReference type="ARBA" id="ARBA00022833"/>
    </source>
</evidence>
<reference evidence="17" key="1">
    <citation type="submission" date="2023-03" db="EMBL/GenBank/DDBJ databases">
        <authorList>
            <person name="Steffen K."/>
            <person name="Cardenas P."/>
        </authorList>
    </citation>
    <scope>NUCLEOTIDE SEQUENCE</scope>
</reference>
<evidence type="ECO:0000256" key="4">
    <source>
        <dbReference type="ARBA" id="ARBA00022771"/>
    </source>
</evidence>
<dbReference type="InterPro" id="IPR014014">
    <property type="entry name" value="RNA_helicase_DEAD_Q_motif"/>
</dbReference>
<dbReference type="InterPro" id="IPR001650">
    <property type="entry name" value="Helicase_C-like"/>
</dbReference>
<dbReference type="GO" id="GO:0003724">
    <property type="term" value="F:RNA helicase activity"/>
    <property type="evidence" value="ECO:0007669"/>
    <property type="project" value="UniProtKB-EC"/>
</dbReference>
<evidence type="ECO:0000256" key="5">
    <source>
        <dbReference type="ARBA" id="ARBA00022801"/>
    </source>
</evidence>
<evidence type="ECO:0000256" key="10">
    <source>
        <dbReference type="ARBA" id="ARBA00023594"/>
    </source>
</evidence>
<feature type="domain" description="DEAD-box RNA helicase Q" evidence="16">
    <location>
        <begin position="160"/>
        <end position="188"/>
    </location>
</feature>
<evidence type="ECO:0000313" key="18">
    <source>
        <dbReference type="Proteomes" id="UP001174909"/>
    </source>
</evidence>
<dbReference type="EC" id="3.6.4.13" evidence="1"/>
<dbReference type="GO" id="GO:0003723">
    <property type="term" value="F:RNA binding"/>
    <property type="evidence" value="ECO:0007669"/>
    <property type="project" value="UniProtKB-KW"/>
</dbReference>
<dbReference type="InterPro" id="IPR000629">
    <property type="entry name" value="RNA-helicase_DEAD-box_CS"/>
</dbReference>
<name>A0AA35S5Y6_GEOBA</name>
<feature type="domain" description="Helicase C-terminal" evidence="15">
    <location>
        <begin position="386"/>
        <end position="521"/>
    </location>
</feature>
<feature type="short sequence motif" description="Q motif" evidence="12">
    <location>
        <begin position="160"/>
        <end position="188"/>
    </location>
</feature>
<evidence type="ECO:0000256" key="8">
    <source>
        <dbReference type="ARBA" id="ARBA00022840"/>
    </source>
</evidence>
<protein>
    <recommendedName>
        <fullName evidence="1">RNA helicase</fullName>
        <ecNumber evidence="1">3.6.4.13</ecNumber>
    </recommendedName>
</protein>
<dbReference type="GO" id="GO:0000398">
    <property type="term" value="P:mRNA splicing, via spliceosome"/>
    <property type="evidence" value="ECO:0007669"/>
    <property type="project" value="InterPro"/>
</dbReference>
<evidence type="ECO:0000256" key="11">
    <source>
        <dbReference type="ARBA" id="ARBA00047984"/>
    </source>
</evidence>
<keyword evidence="3 13" id="KW-0547">Nucleotide-binding</keyword>
<feature type="domain" description="Helicase ATP-binding" evidence="14">
    <location>
        <begin position="191"/>
        <end position="375"/>
    </location>
</feature>
<dbReference type="Gene3D" id="3.40.50.300">
    <property type="entry name" value="P-loop containing nucleotide triphosphate hydrolases"/>
    <property type="match status" value="2"/>
</dbReference>
<evidence type="ECO:0000259" key="15">
    <source>
        <dbReference type="PROSITE" id="PS51194"/>
    </source>
</evidence>
<proteinExistence type="inferred from homology"/>
<keyword evidence="8 13" id="KW-0067">ATP-binding</keyword>
<comment type="similarity">
    <text evidence="10">Belongs to the DEAD box helicase family. DDX41 subfamily.</text>
</comment>
<accession>A0AA35S5Y6</accession>
<dbReference type="Proteomes" id="UP001174909">
    <property type="component" value="Unassembled WGS sequence"/>
</dbReference>
<dbReference type="SMART" id="SM00487">
    <property type="entry name" value="DEXDc"/>
    <property type="match status" value="1"/>
</dbReference>
<dbReference type="InterPro" id="IPR044113">
    <property type="entry name" value="DEADc_DDX41"/>
</dbReference>
<dbReference type="InterPro" id="IPR027417">
    <property type="entry name" value="P-loop_NTPase"/>
</dbReference>
<comment type="caution">
    <text evidence="17">The sequence shown here is derived from an EMBL/GenBank/DDBJ whole genome shotgun (WGS) entry which is preliminary data.</text>
</comment>
<sequence length="521" mass="58510">MQRNHSSPEAKGGDGDYIPYVPVKERKKAEFEKYRKRHRPADIVAEENKDIGSEDDAIGPRSKVSLLDQHSELKKKAEAHKVSELDKQKEEEAKILHDIKEASALMSVAELAKGVVYTEPLVTGWNPPRYILEAPESKNNRIRKKWHILVEGDNIPPPIKSFKEMKFPKVVVNSLKKKGIIHPTPIQIQGLPVVLSGRDMIGIAFTGSGKTLVFALPLVMFCLEQEKKLPFGQGEGPYGLMVCPSRELATQTHELVCYLSEELAHEGFPRLKSLLCIGGTAVRGQVEVLKRGLHIVVATPGRLMDLLEKRIMNLEVCRYLVLDEADRMIDLGFEDDIRTIFSFFKSQRQTLLFSATMPKKIQNFAKSALVQPVIVNVGRAGAASLDVIQEVEYVKQEAKIVYLLECLQKTAPPVLIFSEKKAEVDDIHEYLLLKGVEAVSIHGGKDQEERQWAIKEFKSQRKDVLVATDIAGKGLDFPNIQHVINYDMPADIENYGLYLNVVRTCCNLVVILCSSSHWQNG</sequence>
<keyword evidence="7" id="KW-0862">Zinc</keyword>
<keyword evidence="4" id="KW-0863">Zinc-finger</keyword>
<dbReference type="PANTHER" id="PTHR47958">
    <property type="entry name" value="ATP-DEPENDENT RNA HELICASE DBP3"/>
    <property type="match status" value="1"/>
</dbReference>
<dbReference type="AlphaFoldDB" id="A0AA35S5Y6"/>
<keyword evidence="9" id="KW-0694">RNA-binding</keyword>
<dbReference type="PROSITE" id="PS00039">
    <property type="entry name" value="DEAD_ATP_HELICASE"/>
    <property type="match status" value="1"/>
</dbReference>
<dbReference type="GO" id="GO:0005524">
    <property type="term" value="F:ATP binding"/>
    <property type="evidence" value="ECO:0007669"/>
    <property type="project" value="UniProtKB-KW"/>
</dbReference>
<evidence type="ECO:0000259" key="16">
    <source>
        <dbReference type="PROSITE" id="PS51195"/>
    </source>
</evidence>
<organism evidence="17 18">
    <name type="scientific">Geodia barretti</name>
    <name type="common">Barrett's horny sponge</name>
    <dbReference type="NCBI Taxonomy" id="519541"/>
    <lineage>
        <taxon>Eukaryota</taxon>
        <taxon>Metazoa</taxon>
        <taxon>Porifera</taxon>
        <taxon>Demospongiae</taxon>
        <taxon>Heteroscleromorpha</taxon>
        <taxon>Tetractinellida</taxon>
        <taxon>Astrophorina</taxon>
        <taxon>Geodiidae</taxon>
        <taxon>Geodia</taxon>
    </lineage>
</organism>
<evidence type="ECO:0000313" key="17">
    <source>
        <dbReference type="EMBL" id="CAI8024065.1"/>
    </source>
</evidence>
<evidence type="ECO:0000256" key="9">
    <source>
        <dbReference type="ARBA" id="ARBA00022884"/>
    </source>
</evidence>
<dbReference type="CDD" id="cd17951">
    <property type="entry name" value="DEADc_DDX41"/>
    <property type="match status" value="1"/>
</dbReference>
<evidence type="ECO:0000256" key="2">
    <source>
        <dbReference type="ARBA" id="ARBA00022723"/>
    </source>
</evidence>
<dbReference type="SUPFAM" id="SSF52540">
    <property type="entry name" value="P-loop containing nucleoside triphosphate hydrolases"/>
    <property type="match status" value="2"/>
</dbReference>
<dbReference type="EMBL" id="CASHTH010002050">
    <property type="protein sequence ID" value="CAI8024065.1"/>
    <property type="molecule type" value="Genomic_DNA"/>
</dbReference>
<dbReference type="GO" id="GO:0008270">
    <property type="term" value="F:zinc ion binding"/>
    <property type="evidence" value="ECO:0007669"/>
    <property type="project" value="UniProtKB-KW"/>
</dbReference>
<keyword evidence="2" id="KW-0479">Metal-binding</keyword>
<evidence type="ECO:0000256" key="1">
    <source>
        <dbReference type="ARBA" id="ARBA00012552"/>
    </source>
</evidence>
<keyword evidence="6 13" id="KW-0347">Helicase</keyword>
<dbReference type="InterPro" id="IPR011545">
    <property type="entry name" value="DEAD/DEAH_box_helicase_dom"/>
</dbReference>
<dbReference type="Pfam" id="PF00270">
    <property type="entry name" value="DEAD"/>
    <property type="match status" value="1"/>
</dbReference>
<dbReference type="GO" id="GO:0016787">
    <property type="term" value="F:hydrolase activity"/>
    <property type="evidence" value="ECO:0007669"/>
    <property type="project" value="UniProtKB-KW"/>
</dbReference>
<evidence type="ECO:0000256" key="12">
    <source>
        <dbReference type="PROSITE-ProRule" id="PRU00552"/>
    </source>
</evidence>
<dbReference type="SMART" id="SM00490">
    <property type="entry name" value="HELICc"/>
    <property type="match status" value="1"/>
</dbReference>
<dbReference type="CDD" id="cd18787">
    <property type="entry name" value="SF2_C_DEAD"/>
    <property type="match status" value="1"/>
</dbReference>
<evidence type="ECO:0000259" key="14">
    <source>
        <dbReference type="PROSITE" id="PS51192"/>
    </source>
</evidence>